<evidence type="ECO:0000313" key="1">
    <source>
        <dbReference type="EMBL" id="MDG0812455.1"/>
    </source>
</evidence>
<organism evidence="1 2">
    <name type="scientific">Cohnella rhizosphaerae</name>
    <dbReference type="NCBI Taxonomy" id="1457232"/>
    <lineage>
        <taxon>Bacteria</taxon>
        <taxon>Bacillati</taxon>
        <taxon>Bacillota</taxon>
        <taxon>Bacilli</taxon>
        <taxon>Bacillales</taxon>
        <taxon>Paenibacillaceae</taxon>
        <taxon>Cohnella</taxon>
    </lineage>
</organism>
<proteinExistence type="predicted"/>
<dbReference type="Proteomes" id="UP001153404">
    <property type="component" value="Unassembled WGS sequence"/>
</dbReference>
<evidence type="ECO:0000313" key="2">
    <source>
        <dbReference type="Proteomes" id="UP001153404"/>
    </source>
</evidence>
<accession>A0A9X4QV69</accession>
<dbReference type="EMBL" id="JAPDIA010000008">
    <property type="protein sequence ID" value="MDG0812455.1"/>
    <property type="molecule type" value="Genomic_DNA"/>
</dbReference>
<dbReference type="RefSeq" id="WP_277535784.1">
    <property type="nucleotide sequence ID" value="NZ_JAPDIA010000008.1"/>
</dbReference>
<name>A0A9X4QV69_9BACL</name>
<reference evidence="1" key="1">
    <citation type="submission" date="2022-10" db="EMBL/GenBank/DDBJ databases">
        <title>Comparative genomic analysis of Cohnella hashimotonis sp. nov., isolated from the International Space Station.</title>
        <authorList>
            <person name="Simpson A."/>
            <person name="Venkateswaran K."/>
        </authorList>
    </citation>
    <scope>NUCLEOTIDE SEQUENCE</scope>
    <source>
        <strain evidence="1">DSM 28161</strain>
    </source>
</reference>
<sequence>MHIKIGIVGTASVVSRVLRVLNAFPSFEPVVRVVGQEQEAPDTAAALEDEVEALLLSGPAPQRLLKEKKPVAVPVHHVPLTGAGLYKALFEAQRAGRLGTEAVLSVDSLTKTMTMRTLRDLSLDELTVAVYDGPSYAAPDKLIAHHRKIAAAHDCVFAFTGVERVAEELARTGIPHALLLPSDEDIIVTLERALLSTESRKGKESQIVVGMVTVDEFGKLVQRSASEHGIQKLKLDIHRMVLDYVESLDGYLTSVGGDEYLFFTTRGIFERETGGYKTIPLAKDANLSYGISLSIGIGFGATASEAGSNARSALRKSVAAGGNACFIVREDRTLIGPLEMADPVASIMAPLDPQLLRRAEEAGMTGAYLSKLLAYMSRHGKYDYQVHELAAMLNVTVRSAHRLLLQWADAGLVGVAGMEKMPKGRPRQVYRFSFLADHYL</sequence>
<dbReference type="InterPro" id="IPR043128">
    <property type="entry name" value="Rev_trsase/Diguanyl_cyclase"/>
</dbReference>
<protein>
    <recommendedName>
        <fullName evidence="3">GGDEF domain-containing protein</fullName>
    </recommendedName>
</protein>
<keyword evidence="2" id="KW-1185">Reference proteome</keyword>
<gene>
    <name evidence="1" type="ORF">OMP40_26295</name>
</gene>
<dbReference type="AlphaFoldDB" id="A0A9X4QV69"/>
<comment type="caution">
    <text evidence="1">The sequence shown here is derived from an EMBL/GenBank/DDBJ whole genome shotgun (WGS) entry which is preliminary data.</text>
</comment>
<dbReference type="Gene3D" id="3.30.70.270">
    <property type="match status" value="1"/>
</dbReference>
<evidence type="ECO:0008006" key="3">
    <source>
        <dbReference type="Google" id="ProtNLM"/>
    </source>
</evidence>